<dbReference type="AlphaFoldDB" id="A0A9Q9MI05"/>
<evidence type="ECO:0000256" key="1">
    <source>
        <dbReference type="SAM" id="SignalP"/>
    </source>
</evidence>
<dbReference type="RefSeq" id="WP_156089290.1">
    <property type="nucleotide sequence ID" value="NZ_CP073767.1"/>
</dbReference>
<evidence type="ECO:0000313" key="3">
    <source>
        <dbReference type="Proteomes" id="UP001058003"/>
    </source>
</evidence>
<feature type="signal peptide" evidence="1">
    <location>
        <begin position="1"/>
        <end position="30"/>
    </location>
</feature>
<dbReference type="EMBL" id="CP073767">
    <property type="protein sequence ID" value="UWZ50532.1"/>
    <property type="molecule type" value="Genomic_DNA"/>
</dbReference>
<feature type="chain" id="PRO_5040194768" description="Lipoprotein" evidence="1">
    <location>
        <begin position="31"/>
        <end position="196"/>
    </location>
</feature>
<protein>
    <recommendedName>
        <fullName evidence="4">Lipoprotein</fullName>
    </recommendedName>
</protein>
<evidence type="ECO:0008006" key="4">
    <source>
        <dbReference type="Google" id="ProtNLM"/>
    </source>
</evidence>
<name>A0A9Q9MI05_9ACTN</name>
<dbReference type="OrthoDB" id="3392282at2"/>
<dbReference type="Proteomes" id="UP001058003">
    <property type="component" value="Chromosome"/>
</dbReference>
<proteinExistence type="predicted"/>
<reference evidence="2" key="1">
    <citation type="submission" date="2021-04" db="EMBL/GenBank/DDBJ databases">
        <title>Dactylosporangium aurantiacum NRRL B-8018 full assembly.</title>
        <authorList>
            <person name="Hartkoorn R.C."/>
            <person name="Beaudoing E."/>
            <person name="Hot D."/>
        </authorList>
    </citation>
    <scope>NUCLEOTIDE SEQUENCE</scope>
    <source>
        <strain evidence="2">NRRL B-8018</strain>
    </source>
</reference>
<evidence type="ECO:0000313" key="2">
    <source>
        <dbReference type="EMBL" id="UWZ50532.1"/>
    </source>
</evidence>
<organism evidence="2 3">
    <name type="scientific">Dactylosporangium aurantiacum</name>
    <dbReference type="NCBI Taxonomy" id="35754"/>
    <lineage>
        <taxon>Bacteria</taxon>
        <taxon>Bacillati</taxon>
        <taxon>Actinomycetota</taxon>
        <taxon>Actinomycetes</taxon>
        <taxon>Micromonosporales</taxon>
        <taxon>Micromonosporaceae</taxon>
        <taxon>Dactylosporangium</taxon>
    </lineage>
</organism>
<gene>
    <name evidence="2" type="ORF">Daura_27285</name>
</gene>
<sequence>MRSRYGRIVAGLTAGLVLVTAAGCARQAMAGDPAPGGSGAPVTAGPDRDAAVYTQVLRRYLGTPAENSFPDRTFRHVYVLDRAVRGAGDPQAAQAAGEPIPAGTQRAVADALADVGPVAFVADRESVLVAQDGCATVRDGGILVTLGPVTGGADRVEVGVYGYVACLGATWLTYVVQQAAGDGWQVTGTTGPMAIA</sequence>
<dbReference type="KEGG" id="daur:Daura_27285"/>
<accession>A0A9Q9MI05</accession>
<dbReference type="PROSITE" id="PS51257">
    <property type="entry name" value="PROKAR_LIPOPROTEIN"/>
    <property type="match status" value="1"/>
</dbReference>
<keyword evidence="3" id="KW-1185">Reference proteome</keyword>
<keyword evidence="1" id="KW-0732">Signal</keyword>